<evidence type="ECO:0000313" key="2">
    <source>
        <dbReference type="EnsemblPlants" id="EMT22127"/>
    </source>
</evidence>
<protein>
    <submittedName>
        <fullName evidence="2">Uncharacterized protein</fullName>
    </submittedName>
</protein>
<reference evidence="2" key="1">
    <citation type="submission" date="2015-06" db="UniProtKB">
        <authorList>
            <consortium name="EnsemblPlants"/>
        </authorList>
    </citation>
    <scope>IDENTIFICATION</scope>
</reference>
<sequence length="175" mass="19396">MDDESVENGSEISDAIADGSTVVALPAKPVQAGGQSRANPHWWAGRKFMQEVWHAGSQNSDRIPAMFSSSARQGWTRWRLSTMVGCASRRPPLSMTFGPPSRRSTPGELPSKTTVSFERVPEEAWEPEAVNTLLNKLGDKLINMRPPEDKCKIVMVAWFRNPSKVPKVLCLVHVL</sequence>
<feature type="region of interest" description="Disordered" evidence="1">
    <location>
        <begin position="91"/>
        <end position="113"/>
    </location>
</feature>
<accession>M8C511</accession>
<proteinExistence type="predicted"/>
<name>M8C511_AEGTA</name>
<organism evidence="2">
    <name type="scientific">Aegilops tauschii</name>
    <name type="common">Tausch's goatgrass</name>
    <name type="synonym">Aegilops squarrosa</name>
    <dbReference type="NCBI Taxonomy" id="37682"/>
    <lineage>
        <taxon>Eukaryota</taxon>
        <taxon>Viridiplantae</taxon>
        <taxon>Streptophyta</taxon>
        <taxon>Embryophyta</taxon>
        <taxon>Tracheophyta</taxon>
        <taxon>Spermatophyta</taxon>
        <taxon>Magnoliopsida</taxon>
        <taxon>Liliopsida</taxon>
        <taxon>Poales</taxon>
        <taxon>Poaceae</taxon>
        <taxon>BOP clade</taxon>
        <taxon>Pooideae</taxon>
        <taxon>Triticodae</taxon>
        <taxon>Triticeae</taxon>
        <taxon>Triticinae</taxon>
        <taxon>Aegilops</taxon>
    </lineage>
</organism>
<dbReference type="AlphaFoldDB" id="M8C511"/>
<evidence type="ECO:0000256" key="1">
    <source>
        <dbReference type="SAM" id="MobiDB-lite"/>
    </source>
</evidence>
<dbReference type="EnsemblPlants" id="EMT22127">
    <property type="protein sequence ID" value="EMT22127"/>
    <property type="gene ID" value="F775_23726"/>
</dbReference>